<organism evidence="1 2">
    <name type="scientific">Rhabditophanes sp. KR3021</name>
    <dbReference type="NCBI Taxonomy" id="114890"/>
    <lineage>
        <taxon>Eukaryota</taxon>
        <taxon>Metazoa</taxon>
        <taxon>Ecdysozoa</taxon>
        <taxon>Nematoda</taxon>
        <taxon>Chromadorea</taxon>
        <taxon>Rhabditida</taxon>
        <taxon>Tylenchina</taxon>
        <taxon>Panagrolaimomorpha</taxon>
        <taxon>Strongyloidoidea</taxon>
        <taxon>Alloionematidae</taxon>
        <taxon>Rhabditophanes</taxon>
    </lineage>
</organism>
<dbReference type="Proteomes" id="UP000095286">
    <property type="component" value="Unplaced"/>
</dbReference>
<proteinExistence type="predicted"/>
<dbReference type="WBParaSite" id="RSKR_0000543400.1">
    <property type="protein sequence ID" value="RSKR_0000543400.1"/>
    <property type="gene ID" value="RSKR_0000543400"/>
</dbReference>
<protein>
    <submittedName>
        <fullName evidence="2">Uncharacterized protein</fullName>
    </submittedName>
</protein>
<evidence type="ECO:0000313" key="2">
    <source>
        <dbReference type="WBParaSite" id="RSKR_0000543400.1"/>
    </source>
</evidence>
<sequence>MEKANVDGEKAGAEGDSHSVADFKTETELQQHIVQKLLLISTEFEKILSFSAHLAWDESFTTAIENAFFGLMENRNEADDEQS</sequence>
<evidence type="ECO:0000313" key="1">
    <source>
        <dbReference type="Proteomes" id="UP000095286"/>
    </source>
</evidence>
<name>A0AC35TZ78_9BILA</name>
<accession>A0AC35TZ78</accession>
<reference evidence="2" key="1">
    <citation type="submission" date="2016-11" db="UniProtKB">
        <authorList>
            <consortium name="WormBaseParasite"/>
        </authorList>
    </citation>
    <scope>IDENTIFICATION</scope>
    <source>
        <strain evidence="2">KR3021</strain>
    </source>
</reference>